<proteinExistence type="inferred from homology"/>
<comment type="caution">
    <text evidence="10">The sequence shown here is derived from an EMBL/GenBank/DDBJ whole genome shotgun (WGS) entry which is preliminary data.</text>
</comment>
<comment type="function">
    <text evidence="6">DNA-dependent RNA polymerase which catalyzes the transcription of DNA into RNA using the four ribonucleoside triphosphates as substrates.</text>
</comment>
<keyword evidence="11" id="KW-1185">Reference proteome</keyword>
<dbReference type="GO" id="GO:0005666">
    <property type="term" value="C:RNA polymerase III complex"/>
    <property type="evidence" value="ECO:0007669"/>
    <property type="project" value="TreeGrafter"/>
</dbReference>
<feature type="domain" description="RNA polymerase III subunit Rpc25" evidence="9">
    <location>
        <begin position="83"/>
        <end position="195"/>
    </location>
</feature>
<keyword evidence="4 6" id="KW-0804">Transcription</keyword>
<keyword evidence="5 6" id="KW-0539">Nucleus</keyword>
<sequence>MFMLETFSDLIQIDPKDFLKPSRLSLEDNINRKYANRIVQKVGLCIGMYDILQNSEGLIGHGTGTVNVNVKFRMVVFRPYKGEIIEGKIVECDKKGIRIALEFFQDIFVPGPEMLFEKSSYNEAEGAWMWVTDDGAEMFFDPGEFVRFRVESEIWHDKTPESGLFDAAAAAKQEEDEQKSPYTIIASMSMGALGLEKNDLSAGTILEPPESSNELAEERKKDHPRRRKCRRGGFESAWSAMNDFVFVTV</sequence>
<evidence type="ECO:0000313" key="11">
    <source>
        <dbReference type="Proteomes" id="UP000799772"/>
    </source>
</evidence>
<dbReference type="Gene3D" id="2.40.50.140">
    <property type="entry name" value="Nucleic acid-binding proteins"/>
    <property type="match status" value="1"/>
</dbReference>
<comment type="similarity">
    <text evidence="2">Belongs to the eukaryotic RPB7/RPC8 RNA polymerase subunit family.</text>
</comment>
<dbReference type="EMBL" id="ML978125">
    <property type="protein sequence ID" value="KAF2099392.1"/>
    <property type="molecule type" value="Genomic_DNA"/>
</dbReference>
<dbReference type="InterPro" id="IPR036898">
    <property type="entry name" value="RNA_pol_Rpb7-like_N_sf"/>
</dbReference>
<evidence type="ECO:0000256" key="6">
    <source>
        <dbReference type="RuleBase" id="RU369086"/>
    </source>
</evidence>
<dbReference type="Gene3D" id="3.30.1490.120">
    <property type="entry name" value="RNA polymerase Rpb7-like, N-terminal domain"/>
    <property type="match status" value="1"/>
</dbReference>
<keyword evidence="3 6" id="KW-0240">DNA-directed RNA polymerase</keyword>
<organism evidence="10 11">
    <name type="scientific">Rhizodiscina lignyota</name>
    <dbReference type="NCBI Taxonomy" id="1504668"/>
    <lineage>
        <taxon>Eukaryota</taxon>
        <taxon>Fungi</taxon>
        <taxon>Dikarya</taxon>
        <taxon>Ascomycota</taxon>
        <taxon>Pezizomycotina</taxon>
        <taxon>Dothideomycetes</taxon>
        <taxon>Pleosporomycetidae</taxon>
        <taxon>Aulographales</taxon>
        <taxon>Rhizodiscinaceae</taxon>
        <taxon>Rhizodiscina</taxon>
    </lineage>
</organism>
<evidence type="ECO:0000256" key="4">
    <source>
        <dbReference type="ARBA" id="ARBA00023163"/>
    </source>
</evidence>
<evidence type="ECO:0000256" key="7">
    <source>
        <dbReference type="SAM" id="MobiDB-lite"/>
    </source>
</evidence>
<dbReference type="SUPFAM" id="SSF88798">
    <property type="entry name" value="N-terminal, heterodimerisation domain of RBP7 (RpoE)"/>
    <property type="match status" value="1"/>
</dbReference>
<accession>A0A9P4IJ17</accession>
<evidence type="ECO:0000259" key="8">
    <source>
        <dbReference type="Pfam" id="PF03876"/>
    </source>
</evidence>
<dbReference type="PANTHER" id="PTHR12709:SF1">
    <property type="entry name" value="DNA-DIRECTED RNA POLYMERASE III SUBUNIT RPC8"/>
    <property type="match status" value="1"/>
</dbReference>
<evidence type="ECO:0000259" key="9">
    <source>
        <dbReference type="Pfam" id="PF08292"/>
    </source>
</evidence>
<dbReference type="InterPro" id="IPR005576">
    <property type="entry name" value="Rpb7-like_N"/>
</dbReference>
<dbReference type="CDD" id="cd04330">
    <property type="entry name" value="RNAP_III_Rpc25_N"/>
    <property type="match status" value="1"/>
</dbReference>
<evidence type="ECO:0000256" key="3">
    <source>
        <dbReference type="ARBA" id="ARBA00022478"/>
    </source>
</evidence>
<dbReference type="InterPro" id="IPR045113">
    <property type="entry name" value="Rpb7-like"/>
</dbReference>
<dbReference type="AlphaFoldDB" id="A0A9P4IJ17"/>
<reference evidence="10" key="1">
    <citation type="journal article" date="2020" name="Stud. Mycol.">
        <title>101 Dothideomycetes genomes: a test case for predicting lifestyles and emergence of pathogens.</title>
        <authorList>
            <person name="Haridas S."/>
            <person name="Albert R."/>
            <person name="Binder M."/>
            <person name="Bloem J."/>
            <person name="Labutti K."/>
            <person name="Salamov A."/>
            <person name="Andreopoulos B."/>
            <person name="Baker S."/>
            <person name="Barry K."/>
            <person name="Bills G."/>
            <person name="Bluhm B."/>
            <person name="Cannon C."/>
            <person name="Castanera R."/>
            <person name="Culley D."/>
            <person name="Daum C."/>
            <person name="Ezra D."/>
            <person name="Gonzalez J."/>
            <person name="Henrissat B."/>
            <person name="Kuo A."/>
            <person name="Liang C."/>
            <person name="Lipzen A."/>
            <person name="Lutzoni F."/>
            <person name="Magnuson J."/>
            <person name="Mondo S."/>
            <person name="Nolan M."/>
            <person name="Ohm R."/>
            <person name="Pangilinan J."/>
            <person name="Park H.-J."/>
            <person name="Ramirez L."/>
            <person name="Alfaro M."/>
            <person name="Sun H."/>
            <person name="Tritt A."/>
            <person name="Yoshinaga Y."/>
            <person name="Zwiers L.-H."/>
            <person name="Turgeon B."/>
            <person name="Goodwin S."/>
            <person name="Spatafora J."/>
            <person name="Crous P."/>
            <person name="Grigoriev I."/>
        </authorList>
    </citation>
    <scope>NUCLEOTIDE SEQUENCE</scope>
    <source>
        <strain evidence="10">CBS 133067</strain>
    </source>
</reference>
<comment type="subcellular location">
    <subcellularLocation>
        <location evidence="1 6">Nucleus</location>
    </subcellularLocation>
</comment>
<evidence type="ECO:0000256" key="5">
    <source>
        <dbReference type="ARBA" id="ARBA00023242"/>
    </source>
</evidence>
<protein>
    <recommendedName>
        <fullName evidence="6">DNA-directed RNA polymerase subunit</fullName>
    </recommendedName>
</protein>
<evidence type="ECO:0000256" key="1">
    <source>
        <dbReference type="ARBA" id="ARBA00004123"/>
    </source>
</evidence>
<dbReference type="InterPro" id="IPR012340">
    <property type="entry name" value="NA-bd_OB-fold"/>
</dbReference>
<dbReference type="InterPro" id="IPR013238">
    <property type="entry name" value="RNA_pol_III_Rbc25"/>
</dbReference>
<feature type="domain" description="RNA polymerase Rpb7-like N-terminal" evidence="8">
    <location>
        <begin position="8"/>
        <end position="64"/>
    </location>
</feature>
<name>A0A9P4IJ17_9PEZI</name>
<evidence type="ECO:0000256" key="2">
    <source>
        <dbReference type="ARBA" id="ARBA00009307"/>
    </source>
</evidence>
<dbReference type="GO" id="GO:0055029">
    <property type="term" value="C:nuclear DNA-directed RNA polymerase complex"/>
    <property type="evidence" value="ECO:0007669"/>
    <property type="project" value="UniProtKB-ARBA"/>
</dbReference>
<dbReference type="Pfam" id="PF03876">
    <property type="entry name" value="SHS2_Rpb7-N"/>
    <property type="match status" value="1"/>
</dbReference>
<dbReference type="Proteomes" id="UP000799772">
    <property type="component" value="Unassembled WGS sequence"/>
</dbReference>
<dbReference type="FunFam" id="3.30.1490.120:FF:000001">
    <property type="entry name" value="DNA-directed RNA polymerase II subunit RPB7"/>
    <property type="match status" value="1"/>
</dbReference>
<feature type="region of interest" description="Disordered" evidence="7">
    <location>
        <begin position="203"/>
        <end position="229"/>
    </location>
</feature>
<evidence type="ECO:0000313" key="10">
    <source>
        <dbReference type="EMBL" id="KAF2099392.1"/>
    </source>
</evidence>
<dbReference type="PANTHER" id="PTHR12709">
    <property type="entry name" value="DNA-DIRECTED RNA POLYMERASE II, III"/>
    <property type="match status" value="1"/>
</dbReference>
<dbReference type="Pfam" id="PF08292">
    <property type="entry name" value="RNA_pol_Rbc25"/>
    <property type="match status" value="1"/>
</dbReference>
<dbReference type="GO" id="GO:0006384">
    <property type="term" value="P:transcription initiation at RNA polymerase III promoter"/>
    <property type="evidence" value="ECO:0007669"/>
    <property type="project" value="TreeGrafter"/>
</dbReference>
<gene>
    <name evidence="10" type="ORF">NA57DRAFT_55362</name>
</gene>
<dbReference type="OrthoDB" id="10256606at2759"/>
<dbReference type="SUPFAM" id="SSF50249">
    <property type="entry name" value="Nucleic acid-binding proteins"/>
    <property type="match status" value="1"/>
</dbReference>